<name>A0ABM8INA1_9FIRM</name>
<organism evidence="4 5">
    <name type="scientific">Turicibacter faecis</name>
    <dbReference type="NCBI Taxonomy" id="2963365"/>
    <lineage>
        <taxon>Bacteria</taxon>
        <taxon>Bacillati</taxon>
        <taxon>Bacillota</taxon>
        <taxon>Erysipelotrichia</taxon>
        <taxon>Erysipelotrichales</taxon>
        <taxon>Turicibacteraceae</taxon>
        <taxon>Turicibacter</taxon>
    </lineage>
</organism>
<dbReference type="SUPFAM" id="SSF53448">
    <property type="entry name" value="Nucleotide-diphospho-sugar transferases"/>
    <property type="match status" value="1"/>
</dbReference>
<keyword evidence="2 4" id="KW-0808">Transferase</keyword>
<dbReference type="CDD" id="cd00761">
    <property type="entry name" value="Glyco_tranf_GTA_type"/>
    <property type="match status" value="1"/>
</dbReference>
<dbReference type="EMBL" id="AP028127">
    <property type="protein sequence ID" value="BEH91373.1"/>
    <property type="molecule type" value="Genomic_DNA"/>
</dbReference>
<reference evidence="4" key="1">
    <citation type="journal article" date="2024" name="Int. J. Syst. Evol. Microbiol.">
        <title>Turicibacter faecis sp. nov., isolated from faeces of heart failure mouse model.</title>
        <authorList>
            <person name="Imamura Y."/>
            <person name="Motooka D."/>
            <person name="Nakajima Y."/>
            <person name="Ito S."/>
            <person name="Kitakaze M."/>
            <person name="Iida T."/>
            <person name="Nakamura S."/>
        </authorList>
    </citation>
    <scope>NUCLEOTIDE SEQUENCE</scope>
    <source>
        <strain evidence="4">TC023</strain>
    </source>
</reference>
<gene>
    <name evidence="4" type="primary">rfaG_1</name>
    <name evidence="4" type="ORF">T23_14750</name>
</gene>
<evidence type="ECO:0000313" key="5">
    <source>
        <dbReference type="Proteomes" id="UP001432099"/>
    </source>
</evidence>
<keyword evidence="1" id="KW-0328">Glycosyltransferase</keyword>
<dbReference type="PANTHER" id="PTHR22916">
    <property type="entry name" value="GLYCOSYLTRANSFERASE"/>
    <property type="match status" value="1"/>
</dbReference>
<evidence type="ECO:0000313" key="4">
    <source>
        <dbReference type="EMBL" id="BEH91373.1"/>
    </source>
</evidence>
<evidence type="ECO:0000256" key="2">
    <source>
        <dbReference type="ARBA" id="ARBA00022679"/>
    </source>
</evidence>
<dbReference type="Gene3D" id="3.90.550.10">
    <property type="entry name" value="Spore Coat Polysaccharide Biosynthesis Protein SpsA, Chain A"/>
    <property type="match status" value="1"/>
</dbReference>
<dbReference type="RefSeq" id="WP_262950187.1">
    <property type="nucleotide sequence ID" value="NZ_AP028127.1"/>
</dbReference>
<dbReference type="Pfam" id="PF00535">
    <property type="entry name" value="Glycos_transf_2"/>
    <property type="match status" value="1"/>
</dbReference>
<evidence type="ECO:0000256" key="1">
    <source>
        <dbReference type="ARBA" id="ARBA00022676"/>
    </source>
</evidence>
<protein>
    <submittedName>
        <fullName evidence="4">Glycosyl transferase</fullName>
    </submittedName>
</protein>
<evidence type="ECO:0000259" key="3">
    <source>
        <dbReference type="Pfam" id="PF00535"/>
    </source>
</evidence>
<dbReference type="InterPro" id="IPR029044">
    <property type="entry name" value="Nucleotide-diphossugar_trans"/>
</dbReference>
<proteinExistence type="predicted"/>
<sequence length="324" mass="38633">MPKVSVIVPVYNVENYLERCLESLVHQTLEDIEIIVVNDSSPDESHVIIERYQARYPNKIKSLIKPNGGLSDARNYGMKHMRGDYFGFVDGDDYVDETMFEKLYDAAMKADAEVTTCDFYWAYPDQLKRQIDGPYHHSKEMLVEMMPTVWNKLYKRSWFETLGIEFPVGLRYEDSSFSIRVAPFIKKIAYVSEPLVYYVQRQDSITYTQNAKVGDMLTVFYDIFDFYKCHGLEEEYHEELEYLTLKYFLGSSFLRASQIGDKKDRERILNEGWRLLNECFPNWKKNRYLMSKKDKKHLYYKCTNRLFYQMLSRVIYLTKVKFKK</sequence>
<dbReference type="Proteomes" id="UP001432099">
    <property type="component" value="Chromosome"/>
</dbReference>
<keyword evidence="5" id="KW-1185">Reference proteome</keyword>
<dbReference type="PANTHER" id="PTHR22916:SF51">
    <property type="entry name" value="GLYCOSYLTRANSFERASE EPSH-RELATED"/>
    <property type="match status" value="1"/>
</dbReference>
<dbReference type="GO" id="GO:0016740">
    <property type="term" value="F:transferase activity"/>
    <property type="evidence" value="ECO:0007669"/>
    <property type="project" value="UniProtKB-KW"/>
</dbReference>
<accession>A0ABM8INA1</accession>
<dbReference type="InterPro" id="IPR001173">
    <property type="entry name" value="Glyco_trans_2-like"/>
</dbReference>
<feature type="domain" description="Glycosyltransferase 2-like" evidence="3">
    <location>
        <begin position="5"/>
        <end position="161"/>
    </location>
</feature>